<name>A0A7C2S9R6_9BACT</name>
<dbReference type="Pfam" id="PF00293">
    <property type="entry name" value="NUDIX"/>
    <property type="match status" value="1"/>
</dbReference>
<dbReference type="PROSITE" id="PS00893">
    <property type="entry name" value="NUDIX_BOX"/>
    <property type="match status" value="1"/>
</dbReference>
<dbReference type="GO" id="GO:0044715">
    <property type="term" value="F:8-oxo-dGDP phosphatase activity"/>
    <property type="evidence" value="ECO:0007669"/>
    <property type="project" value="TreeGrafter"/>
</dbReference>
<dbReference type="EMBL" id="DSMR01000368">
    <property type="protein sequence ID" value="HET47511.1"/>
    <property type="molecule type" value="Genomic_DNA"/>
</dbReference>
<accession>A0A7C2S9R6</accession>
<protein>
    <recommendedName>
        <fullName evidence="13">8-oxo-dGTP diphosphatase</fullName>
        <ecNumber evidence="12">3.6.1.55</ecNumber>
    </recommendedName>
    <alternativeName>
        <fullName evidence="16">7,8-dihydro-8-oxoguanine-triphosphatase</fullName>
    </alternativeName>
    <alternativeName>
        <fullName evidence="15">Mutator protein MutT</fullName>
    </alternativeName>
    <alternativeName>
        <fullName evidence="14">dGTP pyrophosphohydrolase</fullName>
    </alternativeName>
</protein>
<comment type="similarity">
    <text evidence="2 17">Belongs to the Nudix hydrolase family.</text>
</comment>
<dbReference type="InterPro" id="IPR015797">
    <property type="entry name" value="NUDIX_hydrolase-like_dom_sf"/>
</dbReference>
<evidence type="ECO:0000256" key="2">
    <source>
        <dbReference type="ARBA" id="ARBA00005582"/>
    </source>
</evidence>
<evidence type="ECO:0000256" key="4">
    <source>
        <dbReference type="ARBA" id="ARBA00022705"/>
    </source>
</evidence>
<evidence type="ECO:0000256" key="1">
    <source>
        <dbReference type="ARBA" id="ARBA00001946"/>
    </source>
</evidence>
<keyword evidence="7 17" id="KW-0378">Hydrolase</keyword>
<comment type="catalytic activity">
    <reaction evidence="11">
        <text>8-oxo-GTP + H2O = 8-oxo-GMP + diphosphate + H(+)</text>
        <dbReference type="Rhea" id="RHEA:67616"/>
        <dbReference type="ChEBI" id="CHEBI:15377"/>
        <dbReference type="ChEBI" id="CHEBI:15378"/>
        <dbReference type="ChEBI" id="CHEBI:33019"/>
        <dbReference type="ChEBI" id="CHEBI:143553"/>
        <dbReference type="ChEBI" id="CHEBI:145694"/>
    </reaction>
</comment>
<dbReference type="InterPro" id="IPR020084">
    <property type="entry name" value="NUDIX_hydrolase_CS"/>
</dbReference>
<evidence type="ECO:0000256" key="11">
    <source>
        <dbReference type="ARBA" id="ARBA00036904"/>
    </source>
</evidence>
<evidence type="ECO:0000256" key="6">
    <source>
        <dbReference type="ARBA" id="ARBA00022763"/>
    </source>
</evidence>
<keyword evidence="8" id="KW-0460">Magnesium</keyword>
<dbReference type="PANTHER" id="PTHR47707:SF1">
    <property type="entry name" value="NUDIX HYDROLASE FAMILY PROTEIN"/>
    <property type="match status" value="1"/>
</dbReference>
<keyword evidence="9" id="KW-0234">DNA repair</keyword>
<comment type="cofactor">
    <cofactor evidence="1">
        <name>Mg(2+)</name>
        <dbReference type="ChEBI" id="CHEBI:18420"/>
    </cofactor>
</comment>
<dbReference type="SUPFAM" id="SSF55811">
    <property type="entry name" value="Nudix"/>
    <property type="match status" value="1"/>
</dbReference>
<proteinExistence type="inferred from homology"/>
<evidence type="ECO:0000256" key="9">
    <source>
        <dbReference type="ARBA" id="ARBA00023204"/>
    </source>
</evidence>
<evidence type="ECO:0000256" key="15">
    <source>
        <dbReference type="ARBA" id="ARBA00041979"/>
    </source>
</evidence>
<dbReference type="CDD" id="cd03425">
    <property type="entry name" value="NUDIX_MutT_NudA_like"/>
    <property type="match status" value="1"/>
</dbReference>
<dbReference type="EC" id="3.6.1.55" evidence="12"/>
<dbReference type="InterPro" id="IPR020476">
    <property type="entry name" value="Nudix_hydrolase"/>
</dbReference>
<dbReference type="GO" id="GO:0006260">
    <property type="term" value="P:DNA replication"/>
    <property type="evidence" value="ECO:0007669"/>
    <property type="project" value="UniProtKB-KW"/>
</dbReference>
<keyword evidence="5" id="KW-0479">Metal-binding</keyword>
<evidence type="ECO:0000256" key="16">
    <source>
        <dbReference type="ARBA" id="ARBA00042798"/>
    </source>
</evidence>
<sequence>MVSSSFRLVVAAVIRGQDGRYLLARRLPEAHLGGLWEFPGGGVEDGELPEQALVRELYEELGVKIRVLAPRTFAWHREPGKEVLLLFYDAEITHGTPQGLQGQEVAWFKPEELPGLPTPPADAELIRSLSASEA</sequence>
<evidence type="ECO:0000256" key="5">
    <source>
        <dbReference type="ARBA" id="ARBA00022723"/>
    </source>
</evidence>
<organism evidence="19">
    <name type="scientific">Thermoanaerobaculum aquaticum</name>
    <dbReference type="NCBI Taxonomy" id="1312852"/>
    <lineage>
        <taxon>Bacteria</taxon>
        <taxon>Pseudomonadati</taxon>
        <taxon>Acidobacteriota</taxon>
        <taxon>Thermoanaerobaculia</taxon>
        <taxon>Thermoanaerobaculales</taxon>
        <taxon>Thermoanaerobaculaceae</taxon>
        <taxon>Thermoanaerobaculum</taxon>
    </lineage>
</organism>
<dbReference type="Gene3D" id="3.90.79.10">
    <property type="entry name" value="Nucleoside Triphosphate Pyrophosphohydrolase"/>
    <property type="match status" value="1"/>
</dbReference>
<evidence type="ECO:0000259" key="18">
    <source>
        <dbReference type="PROSITE" id="PS51462"/>
    </source>
</evidence>
<dbReference type="InterPro" id="IPR000086">
    <property type="entry name" value="NUDIX_hydrolase_dom"/>
</dbReference>
<dbReference type="AlphaFoldDB" id="A0A7C2S9R6"/>
<evidence type="ECO:0000256" key="17">
    <source>
        <dbReference type="RuleBase" id="RU003476"/>
    </source>
</evidence>
<dbReference type="PRINTS" id="PR00502">
    <property type="entry name" value="NUDIXFAMILY"/>
</dbReference>
<feature type="domain" description="Nudix hydrolase" evidence="18">
    <location>
        <begin position="4"/>
        <end position="130"/>
    </location>
</feature>
<keyword evidence="4" id="KW-0235">DNA replication</keyword>
<evidence type="ECO:0000256" key="13">
    <source>
        <dbReference type="ARBA" id="ARBA00040794"/>
    </source>
</evidence>
<evidence type="ECO:0000256" key="8">
    <source>
        <dbReference type="ARBA" id="ARBA00022842"/>
    </source>
</evidence>
<keyword evidence="3" id="KW-0515">Mutator protein</keyword>
<comment type="caution">
    <text evidence="19">The sequence shown here is derived from an EMBL/GenBank/DDBJ whole genome shotgun (WGS) entry which is preliminary data.</text>
</comment>
<reference evidence="19" key="1">
    <citation type="journal article" date="2020" name="mSystems">
        <title>Genome- and Community-Level Interaction Insights into Carbon Utilization and Element Cycling Functions of Hydrothermarchaeota in Hydrothermal Sediment.</title>
        <authorList>
            <person name="Zhou Z."/>
            <person name="Liu Y."/>
            <person name="Xu W."/>
            <person name="Pan J."/>
            <person name="Luo Z.H."/>
            <person name="Li M."/>
        </authorList>
    </citation>
    <scope>NUCLEOTIDE SEQUENCE [LARGE SCALE GENOMIC DNA]</scope>
    <source>
        <strain evidence="19">SpSt-299</strain>
    </source>
</reference>
<dbReference type="GO" id="GO:0006281">
    <property type="term" value="P:DNA repair"/>
    <property type="evidence" value="ECO:0007669"/>
    <property type="project" value="UniProtKB-KW"/>
</dbReference>
<evidence type="ECO:0000256" key="14">
    <source>
        <dbReference type="ARBA" id="ARBA00041592"/>
    </source>
</evidence>
<evidence type="ECO:0000313" key="19">
    <source>
        <dbReference type="EMBL" id="HET47511.1"/>
    </source>
</evidence>
<dbReference type="GO" id="GO:0035539">
    <property type="term" value="F:8-oxo-7,8-dihydrodeoxyguanosine triphosphate pyrophosphatase activity"/>
    <property type="evidence" value="ECO:0007669"/>
    <property type="project" value="UniProtKB-EC"/>
</dbReference>
<dbReference type="GO" id="GO:0044716">
    <property type="term" value="F:8-oxo-GDP phosphatase activity"/>
    <property type="evidence" value="ECO:0007669"/>
    <property type="project" value="TreeGrafter"/>
</dbReference>
<evidence type="ECO:0000256" key="10">
    <source>
        <dbReference type="ARBA" id="ARBA00035861"/>
    </source>
</evidence>
<gene>
    <name evidence="19" type="ORF">ENQ31_05055</name>
</gene>
<dbReference type="GO" id="GO:0046872">
    <property type="term" value="F:metal ion binding"/>
    <property type="evidence" value="ECO:0007669"/>
    <property type="project" value="UniProtKB-KW"/>
</dbReference>
<comment type="catalytic activity">
    <reaction evidence="10">
        <text>8-oxo-dGTP + H2O = 8-oxo-dGMP + diphosphate + H(+)</text>
        <dbReference type="Rhea" id="RHEA:31575"/>
        <dbReference type="ChEBI" id="CHEBI:15377"/>
        <dbReference type="ChEBI" id="CHEBI:15378"/>
        <dbReference type="ChEBI" id="CHEBI:33019"/>
        <dbReference type="ChEBI" id="CHEBI:63224"/>
        <dbReference type="ChEBI" id="CHEBI:77896"/>
        <dbReference type="EC" id="3.6.1.55"/>
    </reaction>
</comment>
<dbReference type="PANTHER" id="PTHR47707">
    <property type="entry name" value="8-OXO-DGTP DIPHOSPHATASE"/>
    <property type="match status" value="1"/>
</dbReference>
<dbReference type="InterPro" id="IPR047127">
    <property type="entry name" value="MutT-like"/>
</dbReference>
<keyword evidence="6" id="KW-0227">DNA damage</keyword>
<dbReference type="GO" id="GO:0008413">
    <property type="term" value="F:8-oxo-7,8-dihydroguanosine triphosphate pyrophosphatase activity"/>
    <property type="evidence" value="ECO:0007669"/>
    <property type="project" value="TreeGrafter"/>
</dbReference>
<evidence type="ECO:0000256" key="7">
    <source>
        <dbReference type="ARBA" id="ARBA00022801"/>
    </source>
</evidence>
<evidence type="ECO:0000256" key="3">
    <source>
        <dbReference type="ARBA" id="ARBA00022457"/>
    </source>
</evidence>
<evidence type="ECO:0000256" key="12">
    <source>
        <dbReference type="ARBA" id="ARBA00038905"/>
    </source>
</evidence>
<dbReference type="PROSITE" id="PS51462">
    <property type="entry name" value="NUDIX"/>
    <property type="match status" value="1"/>
</dbReference>